<comment type="function">
    <text evidence="10">Catalyzes the reversible formation of acyl-phosphate (acyl-PO(4)) from acyl-[acyl-carrier-protein] (acyl-ACP). This enzyme utilizes acyl-ACP as fatty acyl donor, but not acyl-CoA.</text>
</comment>
<proteinExistence type="inferred from homology"/>
<dbReference type="SUPFAM" id="SSF53659">
    <property type="entry name" value="Isocitrate/Isopropylmalate dehydrogenase-like"/>
    <property type="match status" value="1"/>
</dbReference>
<evidence type="ECO:0000256" key="8">
    <source>
        <dbReference type="ARBA" id="ARBA00024069"/>
    </source>
</evidence>
<keyword evidence="3 10" id="KW-0444">Lipid biosynthesis</keyword>
<protein>
    <recommendedName>
        <fullName evidence="8 10">Phosphate acyltransferase</fullName>
        <ecNumber evidence="8 10">2.3.1.274</ecNumber>
    </recommendedName>
    <alternativeName>
        <fullName evidence="10">Acyl-ACP phosphotransacylase</fullName>
    </alternativeName>
    <alternativeName>
        <fullName evidence="10">Acyl-[acyl-carrier-protein]--phosphate acyltransferase</fullName>
    </alternativeName>
    <alternativeName>
        <fullName evidence="10">Phosphate-acyl-ACP acyltransferase</fullName>
    </alternativeName>
</protein>
<dbReference type="HAMAP" id="MF_00019">
    <property type="entry name" value="PlsX"/>
    <property type="match status" value="1"/>
</dbReference>
<evidence type="ECO:0000256" key="10">
    <source>
        <dbReference type="HAMAP-Rule" id="MF_00019"/>
    </source>
</evidence>
<keyword evidence="5 10" id="KW-0443">Lipid metabolism</keyword>
<comment type="pathway">
    <text evidence="10">Lipid metabolism; phospholipid metabolism.</text>
</comment>
<evidence type="ECO:0000256" key="2">
    <source>
        <dbReference type="ARBA" id="ARBA00022490"/>
    </source>
</evidence>
<gene>
    <name evidence="10" type="primary">plsX</name>
    <name evidence="11" type="ORF">J2Z83_000229</name>
</gene>
<evidence type="ECO:0000313" key="12">
    <source>
        <dbReference type="Proteomes" id="UP001519345"/>
    </source>
</evidence>
<dbReference type="Gene3D" id="3.40.718.10">
    <property type="entry name" value="Isopropylmalate Dehydrogenase"/>
    <property type="match status" value="1"/>
</dbReference>
<evidence type="ECO:0000256" key="9">
    <source>
        <dbReference type="ARBA" id="ARBA00046608"/>
    </source>
</evidence>
<evidence type="ECO:0000313" key="11">
    <source>
        <dbReference type="EMBL" id="MBP1968137.1"/>
    </source>
</evidence>
<organism evidence="11 12">
    <name type="scientific">Virgibacillus natechei</name>
    <dbReference type="NCBI Taxonomy" id="1216297"/>
    <lineage>
        <taxon>Bacteria</taxon>
        <taxon>Bacillati</taxon>
        <taxon>Bacillota</taxon>
        <taxon>Bacilli</taxon>
        <taxon>Bacillales</taxon>
        <taxon>Bacillaceae</taxon>
        <taxon>Virgibacillus</taxon>
    </lineage>
</organism>
<dbReference type="PIRSF" id="PIRSF002465">
    <property type="entry name" value="Phsphlp_syn_PlsX"/>
    <property type="match status" value="1"/>
</dbReference>
<dbReference type="GO" id="GO:0004366">
    <property type="term" value="F:glycerol-3-phosphate O-acyltransferase activity"/>
    <property type="evidence" value="ECO:0007669"/>
    <property type="project" value="UniProtKB-EC"/>
</dbReference>
<dbReference type="InterPro" id="IPR012281">
    <property type="entry name" value="Phospholipid_synth_PlsX-like"/>
</dbReference>
<dbReference type="RefSeq" id="WP_209461377.1">
    <property type="nucleotide sequence ID" value="NZ_CP110224.1"/>
</dbReference>
<keyword evidence="4 10" id="KW-0808">Transferase</keyword>
<dbReference type="InterPro" id="IPR003664">
    <property type="entry name" value="FA_synthesis"/>
</dbReference>
<comment type="similarity">
    <text evidence="10">Belongs to the PlsX family.</text>
</comment>
<evidence type="ECO:0000256" key="4">
    <source>
        <dbReference type="ARBA" id="ARBA00022679"/>
    </source>
</evidence>
<dbReference type="PANTHER" id="PTHR30100:SF1">
    <property type="entry name" value="PHOSPHATE ACYLTRANSFERASE"/>
    <property type="match status" value="1"/>
</dbReference>
<keyword evidence="12" id="KW-1185">Reference proteome</keyword>
<reference evidence="11 12" key="1">
    <citation type="submission" date="2021-03" db="EMBL/GenBank/DDBJ databases">
        <title>Genomic Encyclopedia of Type Strains, Phase IV (KMG-IV): sequencing the most valuable type-strain genomes for metagenomic binning, comparative biology and taxonomic classification.</title>
        <authorList>
            <person name="Goeker M."/>
        </authorList>
    </citation>
    <scope>NUCLEOTIDE SEQUENCE [LARGE SCALE GENOMIC DNA]</scope>
    <source>
        <strain evidence="11 12">DSM 25609</strain>
    </source>
</reference>
<evidence type="ECO:0000256" key="7">
    <source>
        <dbReference type="ARBA" id="ARBA00023264"/>
    </source>
</evidence>
<dbReference type="EC" id="2.3.1.274" evidence="8 10"/>
<dbReference type="NCBIfam" id="TIGR00182">
    <property type="entry name" value="plsX"/>
    <property type="match status" value="1"/>
</dbReference>
<name>A0ABS4IB36_9BACI</name>
<comment type="catalytic activity">
    <reaction evidence="1 10">
        <text>a fatty acyl-[ACP] + phosphate = an acyl phosphate + holo-[ACP]</text>
        <dbReference type="Rhea" id="RHEA:42292"/>
        <dbReference type="Rhea" id="RHEA-COMP:9685"/>
        <dbReference type="Rhea" id="RHEA-COMP:14125"/>
        <dbReference type="ChEBI" id="CHEBI:43474"/>
        <dbReference type="ChEBI" id="CHEBI:59918"/>
        <dbReference type="ChEBI" id="CHEBI:64479"/>
        <dbReference type="ChEBI" id="CHEBI:138651"/>
        <dbReference type="EC" id="2.3.1.274"/>
    </reaction>
</comment>
<evidence type="ECO:0000256" key="1">
    <source>
        <dbReference type="ARBA" id="ARBA00001232"/>
    </source>
</evidence>
<keyword evidence="11" id="KW-0012">Acyltransferase</keyword>
<evidence type="ECO:0000256" key="5">
    <source>
        <dbReference type="ARBA" id="ARBA00023098"/>
    </source>
</evidence>
<comment type="subunit">
    <text evidence="9 10">Homodimer. Probably interacts with PlsY.</text>
</comment>
<evidence type="ECO:0000256" key="3">
    <source>
        <dbReference type="ARBA" id="ARBA00022516"/>
    </source>
</evidence>
<keyword evidence="2 10" id="KW-0963">Cytoplasm</keyword>
<evidence type="ECO:0000256" key="6">
    <source>
        <dbReference type="ARBA" id="ARBA00023209"/>
    </source>
</evidence>
<dbReference type="Proteomes" id="UP001519345">
    <property type="component" value="Unassembled WGS sequence"/>
</dbReference>
<dbReference type="EMBL" id="JAGGKX010000001">
    <property type="protein sequence ID" value="MBP1968137.1"/>
    <property type="molecule type" value="Genomic_DNA"/>
</dbReference>
<keyword evidence="6 10" id="KW-0594">Phospholipid biosynthesis</keyword>
<dbReference type="Pfam" id="PF02504">
    <property type="entry name" value="FA_synthesis"/>
    <property type="match status" value="1"/>
</dbReference>
<sequence length="335" mass="35816">MRLAMDAMGGDHAPKEIVLGAMDAISQIEGLHITLIGDEAKIKTHLTTNRNIDIIHTDEMITSEDEPVRAVRRKKNASIVLTAKEVKEGRADACISAGNTGALMSAGLFVVGRIPGIDRPALSPTLPTIDGKGFLLLDVGANTDAKPDHLLQYAVMGSIYTEKVRSIENPKVGLLNVGTEEGKGNDLTKKTYALLQDAPVNFIGNVEARDILNGVADVVVTDGFSGNIALKTIEGTAMTMFSMLKETFMSSTKTKIAAGMVKNDLKGLQSKLDYSEYGGAGLFGLAAPVIKAHGSSNKRAVFSAIKQACHMVDHHVTDTIKETIEKNELEKEGTE</sequence>
<comment type="subcellular location">
    <subcellularLocation>
        <location evidence="10">Cytoplasm</location>
    </subcellularLocation>
    <text evidence="10">Associated with the membrane possibly through PlsY.</text>
</comment>
<keyword evidence="7 10" id="KW-1208">Phospholipid metabolism</keyword>
<dbReference type="PANTHER" id="PTHR30100">
    <property type="entry name" value="FATTY ACID/PHOSPHOLIPID SYNTHESIS PROTEIN PLSX"/>
    <property type="match status" value="1"/>
</dbReference>
<comment type="caution">
    <text evidence="11">The sequence shown here is derived from an EMBL/GenBank/DDBJ whole genome shotgun (WGS) entry which is preliminary data.</text>
</comment>
<accession>A0ABS4IB36</accession>